<evidence type="ECO:0000313" key="7">
    <source>
        <dbReference type="EMBL" id="QUD87913.1"/>
    </source>
</evidence>
<proteinExistence type="predicted"/>
<dbReference type="PANTHER" id="PTHR37422">
    <property type="entry name" value="TEICHURONIC ACID BIOSYNTHESIS PROTEIN TUAE"/>
    <property type="match status" value="1"/>
</dbReference>
<name>A0A975FYQ5_9CAUL</name>
<keyword evidence="2 5" id="KW-0812">Transmembrane</keyword>
<feature type="transmembrane region" description="Helical" evidence="5">
    <location>
        <begin position="12"/>
        <end position="34"/>
    </location>
</feature>
<keyword evidence="8" id="KW-1185">Reference proteome</keyword>
<accession>A0A975FYQ5</accession>
<sequence>MATAIPRAAPQAWLVDNLLCAALTATVFSQFVALGATTPLLAASAATVELTLALIVLAASLGRVSPGYWSRLYPVGLVLLAALAWQAWPLWRGAIPGLQRLPGWRAPLNPDAAGLEALKLAGAIACALSAAILARSRARAIRLTSWLVVGGGAYVILSLWLWRWDPLYVWGIAKGDRTWSFTGSLLSANAAGAAFGMISVLALGLTQSMSRTLDLHAPRLRELLLFGAACFGVVAALAAAALTGSRTSLILTAFMTAALAIVDLTRIQDGTRLPRLIGAAVLGVILLAVALGVGLAPIAAKAGVIEEFGTRAAAYQDYLKAAWAAPWSGYGAGSFAMVNEAILPGARMDERWSFTAAHCAPLQAALESGLPFLALMAGAMLAGLAQVARAWIAHSAASAVGLAALAAGLLAIGCSMVDVALNVPAIAAFCALALGLAWGSAAGIDLPPRQRSAVSGWNPSGVADPAI</sequence>
<gene>
    <name evidence="7" type="ORF">KCG34_23200</name>
</gene>
<dbReference type="GO" id="GO:0016020">
    <property type="term" value="C:membrane"/>
    <property type="evidence" value="ECO:0007669"/>
    <property type="project" value="UniProtKB-SubCell"/>
</dbReference>
<dbReference type="InterPro" id="IPR051533">
    <property type="entry name" value="WaaL-like"/>
</dbReference>
<feature type="transmembrane region" description="Helical" evidence="5">
    <location>
        <begin position="184"/>
        <end position="203"/>
    </location>
</feature>
<dbReference type="Pfam" id="PF04932">
    <property type="entry name" value="Wzy_C"/>
    <property type="match status" value="1"/>
</dbReference>
<feature type="transmembrane region" description="Helical" evidence="5">
    <location>
        <begin position="146"/>
        <end position="164"/>
    </location>
</feature>
<feature type="transmembrane region" description="Helical" evidence="5">
    <location>
        <begin position="372"/>
        <end position="392"/>
    </location>
</feature>
<evidence type="ECO:0000313" key="8">
    <source>
        <dbReference type="Proteomes" id="UP000676409"/>
    </source>
</evidence>
<dbReference type="GO" id="GO:0016874">
    <property type="term" value="F:ligase activity"/>
    <property type="evidence" value="ECO:0007669"/>
    <property type="project" value="UniProtKB-KW"/>
</dbReference>
<evidence type="ECO:0000256" key="2">
    <source>
        <dbReference type="ARBA" id="ARBA00022692"/>
    </source>
</evidence>
<feature type="transmembrane region" description="Helical" evidence="5">
    <location>
        <begin position="72"/>
        <end position="91"/>
    </location>
</feature>
<dbReference type="AlphaFoldDB" id="A0A975FYQ5"/>
<evidence type="ECO:0000256" key="5">
    <source>
        <dbReference type="SAM" id="Phobius"/>
    </source>
</evidence>
<protein>
    <submittedName>
        <fullName evidence="7">O-antigen ligase family protein</fullName>
    </submittedName>
</protein>
<comment type="subcellular location">
    <subcellularLocation>
        <location evidence="1">Membrane</location>
        <topology evidence="1">Multi-pass membrane protein</topology>
    </subcellularLocation>
</comment>
<feature type="transmembrane region" description="Helical" evidence="5">
    <location>
        <begin position="223"/>
        <end position="242"/>
    </location>
</feature>
<keyword evidence="4 5" id="KW-0472">Membrane</keyword>
<dbReference type="Proteomes" id="UP000676409">
    <property type="component" value="Chromosome"/>
</dbReference>
<keyword evidence="3 5" id="KW-1133">Transmembrane helix</keyword>
<dbReference type="InterPro" id="IPR007016">
    <property type="entry name" value="O-antigen_ligase-rel_domated"/>
</dbReference>
<evidence type="ECO:0000256" key="1">
    <source>
        <dbReference type="ARBA" id="ARBA00004141"/>
    </source>
</evidence>
<evidence type="ECO:0000256" key="3">
    <source>
        <dbReference type="ARBA" id="ARBA00022989"/>
    </source>
</evidence>
<feature type="transmembrane region" description="Helical" evidence="5">
    <location>
        <begin position="425"/>
        <end position="444"/>
    </location>
</feature>
<dbReference type="PANTHER" id="PTHR37422:SF23">
    <property type="entry name" value="TEICHURONIC ACID BIOSYNTHESIS PROTEIN TUAE"/>
    <property type="match status" value="1"/>
</dbReference>
<evidence type="ECO:0000259" key="6">
    <source>
        <dbReference type="Pfam" id="PF04932"/>
    </source>
</evidence>
<reference evidence="7" key="1">
    <citation type="submission" date="2021-04" db="EMBL/GenBank/DDBJ databases">
        <title>The complete genome sequence of Caulobacter sp. S6.</title>
        <authorList>
            <person name="Tang Y."/>
            <person name="Ouyang W."/>
            <person name="Liu Q."/>
            <person name="Huang B."/>
            <person name="Guo Z."/>
            <person name="Lei P."/>
        </authorList>
    </citation>
    <scope>NUCLEOTIDE SEQUENCE</scope>
    <source>
        <strain evidence="7">S6</strain>
    </source>
</reference>
<feature type="transmembrane region" description="Helical" evidence="5">
    <location>
        <begin position="117"/>
        <end position="134"/>
    </location>
</feature>
<feature type="transmembrane region" description="Helical" evidence="5">
    <location>
        <begin position="40"/>
        <end position="60"/>
    </location>
</feature>
<feature type="transmembrane region" description="Helical" evidence="5">
    <location>
        <begin position="248"/>
        <end position="264"/>
    </location>
</feature>
<dbReference type="EMBL" id="CP073078">
    <property type="protein sequence ID" value="QUD87913.1"/>
    <property type="molecule type" value="Genomic_DNA"/>
</dbReference>
<feature type="domain" description="O-antigen ligase-related" evidence="6">
    <location>
        <begin position="232"/>
        <end position="375"/>
    </location>
</feature>
<dbReference type="KEGG" id="caul:KCG34_23200"/>
<feature type="transmembrane region" description="Helical" evidence="5">
    <location>
        <begin position="399"/>
        <end position="419"/>
    </location>
</feature>
<evidence type="ECO:0000256" key="4">
    <source>
        <dbReference type="ARBA" id="ARBA00023136"/>
    </source>
</evidence>
<dbReference type="RefSeq" id="WP_211937964.1">
    <property type="nucleotide sequence ID" value="NZ_CP073078.1"/>
</dbReference>
<keyword evidence="7" id="KW-0436">Ligase</keyword>
<feature type="transmembrane region" description="Helical" evidence="5">
    <location>
        <begin position="276"/>
        <end position="300"/>
    </location>
</feature>
<organism evidence="7 8">
    <name type="scientific">Phenylobacterium montanum</name>
    <dbReference type="NCBI Taxonomy" id="2823693"/>
    <lineage>
        <taxon>Bacteria</taxon>
        <taxon>Pseudomonadati</taxon>
        <taxon>Pseudomonadota</taxon>
        <taxon>Alphaproteobacteria</taxon>
        <taxon>Caulobacterales</taxon>
        <taxon>Caulobacteraceae</taxon>
        <taxon>Phenylobacterium</taxon>
    </lineage>
</organism>